<reference evidence="3" key="1">
    <citation type="journal article" date="2019" name="Int. J. Syst. Evol. Microbiol.">
        <title>The Global Catalogue of Microorganisms (GCM) 10K type strain sequencing project: providing services to taxonomists for standard genome sequencing and annotation.</title>
        <authorList>
            <consortium name="The Broad Institute Genomics Platform"/>
            <consortium name="The Broad Institute Genome Sequencing Center for Infectious Disease"/>
            <person name="Wu L."/>
            <person name="Ma J."/>
        </authorList>
    </citation>
    <scope>NUCLEOTIDE SEQUENCE [LARGE SCALE GENOMIC DNA]</scope>
    <source>
        <strain evidence="3">TBRC 7912</strain>
    </source>
</reference>
<dbReference type="EMBL" id="JBHSBC010000056">
    <property type="protein sequence ID" value="MFC3986505.1"/>
    <property type="molecule type" value="Genomic_DNA"/>
</dbReference>
<evidence type="ECO:0000313" key="3">
    <source>
        <dbReference type="Proteomes" id="UP001595698"/>
    </source>
</evidence>
<accession>A0ABV8FEW6</accession>
<feature type="region of interest" description="Disordered" evidence="1">
    <location>
        <begin position="65"/>
        <end position="89"/>
    </location>
</feature>
<organism evidence="2 3">
    <name type="scientific">Streptosporangium jomthongense</name>
    <dbReference type="NCBI Taxonomy" id="1193683"/>
    <lineage>
        <taxon>Bacteria</taxon>
        <taxon>Bacillati</taxon>
        <taxon>Actinomycetota</taxon>
        <taxon>Actinomycetes</taxon>
        <taxon>Streptosporangiales</taxon>
        <taxon>Streptosporangiaceae</taxon>
        <taxon>Streptosporangium</taxon>
    </lineage>
</organism>
<dbReference type="RefSeq" id="WP_386196800.1">
    <property type="nucleotide sequence ID" value="NZ_JBHSBC010000056.1"/>
</dbReference>
<gene>
    <name evidence="2" type="ORF">ACFOYY_40680</name>
</gene>
<proteinExistence type="predicted"/>
<evidence type="ECO:0000256" key="1">
    <source>
        <dbReference type="SAM" id="MobiDB-lite"/>
    </source>
</evidence>
<evidence type="ECO:0000313" key="2">
    <source>
        <dbReference type="EMBL" id="MFC3986505.1"/>
    </source>
</evidence>
<name>A0ABV8FEW6_9ACTN</name>
<comment type="caution">
    <text evidence="2">The sequence shown here is derived from an EMBL/GenBank/DDBJ whole genome shotgun (WGS) entry which is preliminary data.</text>
</comment>
<protein>
    <submittedName>
        <fullName evidence="2">Uncharacterized protein</fullName>
    </submittedName>
</protein>
<keyword evidence="3" id="KW-1185">Reference proteome</keyword>
<dbReference type="Proteomes" id="UP001595698">
    <property type="component" value="Unassembled WGS sequence"/>
</dbReference>
<sequence length="117" mass="12352">MTKTDSKPEIFAAVPELVALAVAVRRDWRAEEVQAALVNAKSHNQTWPQALVGLVRLAVDPESHPAELVPPPLDPQRPGPRVVGDPQRHADALAAAKQACADGAAALRAAGRTEAES</sequence>
<feature type="compositionally biased region" description="Pro residues" evidence="1">
    <location>
        <begin position="68"/>
        <end position="78"/>
    </location>
</feature>